<protein>
    <submittedName>
        <fullName evidence="3">Putative tricarboxylic transport membrane protein</fullName>
    </submittedName>
</protein>
<dbReference type="OrthoDB" id="5870591at2"/>
<feature type="transmembrane region" description="Helical" evidence="1">
    <location>
        <begin position="38"/>
        <end position="57"/>
    </location>
</feature>
<feature type="transmembrane region" description="Helical" evidence="1">
    <location>
        <begin position="7"/>
        <end position="26"/>
    </location>
</feature>
<organism evidence="3 4">
    <name type="scientific">Melghirimyces thermohalophilus</name>
    <dbReference type="NCBI Taxonomy" id="1236220"/>
    <lineage>
        <taxon>Bacteria</taxon>
        <taxon>Bacillati</taxon>
        <taxon>Bacillota</taxon>
        <taxon>Bacilli</taxon>
        <taxon>Bacillales</taxon>
        <taxon>Thermoactinomycetaceae</taxon>
        <taxon>Melghirimyces</taxon>
    </lineage>
</organism>
<keyword evidence="4" id="KW-1185">Reference proteome</keyword>
<proteinExistence type="predicted"/>
<dbReference type="Proteomes" id="UP000199387">
    <property type="component" value="Unassembled WGS sequence"/>
</dbReference>
<feature type="transmembrane region" description="Helical" evidence="1">
    <location>
        <begin position="77"/>
        <end position="94"/>
    </location>
</feature>
<feature type="domain" description="DUF1468" evidence="2">
    <location>
        <begin position="9"/>
        <end position="148"/>
    </location>
</feature>
<evidence type="ECO:0000256" key="1">
    <source>
        <dbReference type="SAM" id="Phobius"/>
    </source>
</evidence>
<dbReference type="InterPro" id="IPR009936">
    <property type="entry name" value="DUF1468"/>
</dbReference>
<keyword evidence="1" id="KW-0472">Membrane</keyword>
<dbReference type="STRING" id="1236220.SAMN04488112_12525"/>
<dbReference type="Pfam" id="PF07331">
    <property type="entry name" value="TctB"/>
    <property type="match status" value="1"/>
</dbReference>
<feature type="transmembrane region" description="Helical" evidence="1">
    <location>
        <begin position="122"/>
        <end position="143"/>
    </location>
</feature>
<dbReference type="AlphaFoldDB" id="A0A1G6R2A6"/>
<sequence>MIFIRFFMPIFFVLVSICFLIGTFHLPKAKLGDPNGPLYFPAGVSIFLLITSFVYLIQEWRQQQKYPEFKRLLSGRTPFLIVSTLVLGLLYALVFLTLGFLVSTTLFLAALLFVINGRSKWLLNLTVAVLFSMSAWVVFSQWLDISLP</sequence>
<evidence type="ECO:0000313" key="3">
    <source>
        <dbReference type="EMBL" id="SDC98185.1"/>
    </source>
</evidence>
<name>A0A1G6R2A6_9BACL</name>
<dbReference type="RefSeq" id="WP_091572918.1">
    <property type="nucleotide sequence ID" value="NZ_FMZA01000025.1"/>
</dbReference>
<accession>A0A1G6R2A6</accession>
<dbReference type="EMBL" id="FMZA01000025">
    <property type="protein sequence ID" value="SDC98185.1"/>
    <property type="molecule type" value="Genomic_DNA"/>
</dbReference>
<feature type="transmembrane region" description="Helical" evidence="1">
    <location>
        <begin position="100"/>
        <end position="115"/>
    </location>
</feature>
<gene>
    <name evidence="3" type="ORF">SAMN04488112_12525</name>
</gene>
<keyword evidence="1" id="KW-1133">Transmembrane helix</keyword>
<evidence type="ECO:0000313" key="4">
    <source>
        <dbReference type="Proteomes" id="UP000199387"/>
    </source>
</evidence>
<evidence type="ECO:0000259" key="2">
    <source>
        <dbReference type="Pfam" id="PF07331"/>
    </source>
</evidence>
<reference evidence="3 4" key="1">
    <citation type="submission" date="2016-10" db="EMBL/GenBank/DDBJ databases">
        <authorList>
            <person name="de Groot N.N."/>
        </authorList>
    </citation>
    <scope>NUCLEOTIDE SEQUENCE [LARGE SCALE GENOMIC DNA]</scope>
    <source>
        <strain evidence="3 4">DSM 45514</strain>
    </source>
</reference>
<keyword evidence="1" id="KW-0812">Transmembrane</keyword>